<dbReference type="InterPro" id="IPR022000">
    <property type="entry name" value="Min27-like_integrase_DNA_bind"/>
</dbReference>
<gene>
    <name evidence="2" type="ORF">NCTC8622_06976</name>
</gene>
<protein>
    <submittedName>
        <fullName evidence="2">Integrase</fullName>
    </submittedName>
</protein>
<dbReference type="Proteomes" id="UP000254079">
    <property type="component" value="Unassembled WGS sequence"/>
</dbReference>
<evidence type="ECO:0000259" key="1">
    <source>
        <dbReference type="Pfam" id="PF12167"/>
    </source>
</evidence>
<evidence type="ECO:0000313" key="3">
    <source>
        <dbReference type="Proteomes" id="UP000254079"/>
    </source>
</evidence>
<dbReference type="EMBL" id="UGCP01000002">
    <property type="protein sequence ID" value="STI87798.1"/>
    <property type="molecule type" value="Genomic_DNA"/>
</dbReference>
<feature type="domain" description="Min27-like integrase DNA-binding" evidence="1">
    <location>
        <begin position="12"/>
        <end position="80"/>
    </location>
</feature>
<dbReference type="Pfam" id="PF12167">
    <property type="entry name" value="Arm-DNA-bind_2"/>
    <property type="match status" value="1"/>
</dbReference>
<accession>A0A376UFG8</accession>
<reference evidence="2 3" key="1">
    <citation type="submission" date="2018-06" db="EMBL/GenBank/DDBJ databases">
        <authorList>
            <consortium name="Pathogen Informatics"/>
            <person name="Doyle S."/>
        </authorList>
    </citation>
    <scope>NUCLEOTIDE SEQUENCE [LARGE SCALE GENOMIC DNA]</scope>
    <source>
        <strain evidence="2 3">NCTC8622</strain>
    </source>
</reference>
<dbReference type="AlphaFoldDB" id="A0A376UFG8"/>
<name>A0A376UFG8_ECOLX</name>
<evidence type="ECO:0000313" key="2">
    <source>
        <dbReference type="EMBL" id="STI87798.1"/>
    </source>
</evidence>
<organism evidence="2 3">
    <name type="scientific">Escherichia coli</name>
    <dbReference type="NCBI Taxonomy" id="562"/>
    <lineage>
        <taxon>Bacteria</taxon>
        <taxon>Pseudomonadati</taxon>
        <taxon>Pseudomonadota</taxon>
        <taxon>Gammaproteobacteria</taxon>
        <taxon>Enterobacterales</taxon>
        <taxon>Enterobacteriaceae</taxon>
        <taxon>Escherichia</taxon>
    </lineage>
</organism>
<sequence>MGKKEQGLLSLPRGVTIRKHKTASTLVITFTYKGVLCREPLSRLEANTRGIKYAERLLGEIQNQIASGTFEYAKYFPSSKKLELFGVVKKTKNIKSYLDEYLKICMNRNLSPSTIGGYEKCLSALSELHKLHVTELTPAGTKKLDSQPKN</sequence>
<proteinExistence type="predicted"/>